<dbReference type="GeneID" id="20098470"/>
<sequence>MTRYELRRKKTDCRWRTRNGGSWDWCWTILFFYTLLVLVTFKSSLAEAASAVAATTSSKGSTAPVSTIDPEEVSVHTLSSLGLIFTVFAVVVFLILLIRRSIRLTFPYNTLYVQLLFFFGLLFLFASTITRMKYGPLLLLYINQTPIAICFACLLIYAFDLFLIYCYDFTLRDWVLLLMAIFCSVISPLNVLYGKNALKYGIYNIGYDSISRHPLVLVSYKFSDNDTVMKEYFKNVTSAGAARVEHAQFLFTEMSFVYPIYLMVVAFFVSLYSCRKSVYGRWLTLTLLASIVLWVVYRCLSDTFDSQYLLIANGYIFLLFYVLPNLIFMYKRQLFKSGSGDYVATVFTNTDDE</sequence>
<feature type="transmembrane region" description="Helical" evidence="1">
    <location>
        <begin position="110"/>
        <end position="129"/>
    </location>
</feature>
<dbReference type="EMBL" id="KF921519">
    <property type="protein sequence ID" value="AHC02817.1"/>
    <property type="molecule type" value="Genomic_DNA"/>
</dbReference>
<feature type="transmembrane region" description="Helical" evidence="1">
    <location>
        <begin position="174"/>
        <end position="193"/>
    </location>
</feature>
<organism evidence="2 3">
    <name type="scientific">Elephant endotheliotropic herpesvirus 5</name>
    <dbReference type="NCBI Taxonomy" id="768738"/>
    <lineage>
        <taxon>Viruses</taxon>
        <taxon>Duplodnaviria</taxon>
        <taxon>Heunggongvirae</taxon>
        <taxon>Peploviricota</taxon>
        <taxon>Herviviricetes</taxon>
        <taxon>Herpesvirales</taxon>
        <taxon>Orthoherpesviridae</taxon>
        <taxon>Betaherpesvirinae</taxon>
        <taxon>Proboscivirus</taxon>
    </lineage>
</organism>
<reference evidence="2 3" key="1">
    <citation type="submission" date="2013-11" db="EMBL/GenBank/DDBJ databases">
        <title>Genome sequence of elephant endotheliotropic herpesvirus 5.</title>
        <authorList>
            <person name="Wilkie G.S."/>
            <person name="Davison A.J."/>
            <person name="Denk D."/>
            <person name="Kerr K."/>
            <person name="Redrobe S."/>
            <person name="Steinbach F."/>
            <person name="Dastjerdi A."/>
        </authorList>
    </citation>
    <scope>NUCLEOTIDE SEQUENCE [LARGE SCALE GENOMIC DNA]</scope>
    <source>
        <strain evidence="2 3">Vijay</strain>
    </source>
</reference>
<evidence type="ECO:0000313" key="3">
    <source>
        <dbReference type="Proteomes" id="UP000152474"/>
    </source>
</evidence>
<keyword evidence="1" id="KW-0472">Membrane</keyword>
<dbReference type="Proteomes" id="UP000152474">
    <property type="component" value="Segment"/>
</dbReference>
<dbReference type="RefSeq" id="YP_009052069.1">
    <property type="nucleotide sequence ID" value="NC_024696.1"/>
</dbReference>
<feature type="transmembrane region" description="Helical" evidence="1">
    <location>
        <begin position="141"/>
        <end position="167"/>
    </location>
</feature>
<dbReference type="KEGG" id="vg:20098470"/>
<accession>A0A075CYM9</accession>
<feature type="transmembrane region" description="Helical" evidence="1">
    <location>
        <begin position="279"/>
        <end position="297"/>
    </location>
</feature>
<feature type="transmembrane region" description="Helical" evidence="1">
    <location>
        <begin position="309"/>
        <end position="330"/>
    </location>
</feature>
<keyword evidence="1" id="KW-1133">Transmembrane helix</keyword>
<dbReference type="OrthoDB" id="32879at10239"/>
<keyword evidence="1" id="KW-0812">Transmembrane</keyword>
<gene>
    <name evidence="2" type="primary">EE47</name>
</gene>
<feature type="transmembrane region" description="Helical" evidence="1">
    <location>
        <begin position="21"/>
        <end position="41"/>
    </location>
</feature>
<keyword evidence="3" id="KW-1185">Reference proteome</keyword>
<evidence type="ECO:0000256" key="1">
    <source>
        <dbReference type="SAM" id="Phobius"/>
    </source>
</evidence>
<feature type="transmembrane region" description="Helical" evidence="1">
    <location>
        <begin position="78"/>
        <end position="98"/>
    </location>
</feature>
<proteinExistence type="predicted"/>
<protein>
    <submittedName>
        <fullName evidence="2">Membrane protein EE47</fullName>
    </submittedName>
</protein>
<name>A0A075CYM9_9BETA</name>
<feature type="transmembrane region" description="Helical" evidence="1">
    <location>
        <begin position="256"/>
        <end position="272"/>
    </location>
</feature>
<evidence type="ECO:0000313" key="2">
    <source>
        <dbReference type="EMBL" id="AHC02817.1"/>
    </source>
</evidence>